<keyword evidence="3" id="KW-1185">Reference proteome</keyword>
<evidence type="ECO:0000256" key="2">
    <source>
        <dbReference type="SAM" id="SignalP"/>
    </source>
</evidence>
<feature type="transmembrane region" description="Helical" evidence="1">
    <location>
        <begin position="91"/>
        <end position="109"/>
    </location>
</feature>
<evidence type="ECO:0000313" key="4">
    <source>
        <dbReference type="WBParaSite" id="MBELARI_LOCUS19256"/>
    </source>
</evidence>
<evidence type="ECO:0000256" key="1">
    <source>
        <dbReference type="SAM" id="Phobius"/>
    </source>
</evidence>
<feature type="transmembrane region" description="Helical" evidence="1">
    <location>
        <begin position="61"/>
        <end position="79"/>
    </location>
</feature>
<sequence>MAVWILAAAWLALIAFASSFTCPWLLSNRKGLLLLHWIFANLIDSSWSFFPENGQISSRSLLLPLATIGLIFEIATMAGKKEVHCRGSERVLFLVLIFSVDLSVILCARAAPFEVLLAIFSLLTYLGVYLCFKKAKSPHKMTMKEKYSLHSSDLFYGWEDPMKCLGLLGRTHFFTILALLLVQMNLYLCNSDFFLEQLGRIYIELPRYYKKTFILCAPYLLWLLFISRSFCTISMLGMPGILGAWVHTLKTFGRWWASRKERKSQMLAQDADDLIANVST</sequence>
<protein>
    <submittedName>
        <fullName evidence="4">Transmembrane protein</fullName>
    </submittedName>
</protein>
<feature type="chain" id="PRO_5042270775" evidence="2">
    <location>
        <begin position="20"/>
        <end position="280"/>
    </location>
</feature>
<dbReference type="WBParaSite" id="MBELARI_LOCUS19256">
    <property type="protein sequence ID" value="MBELARI_LOCUS19256"/>
    <property type="gene ID" value="MBELARI_LOCUS19256"/>
</dbReference>
<keyword evidence="1" id="KW-1133">Transmembrane helix</keyword>
<feature type="transmembrane region" description="Helical" evidence="1">
    <location>
        <begin position="171"/>
        <end position="188"/>
    </location>
</feature>
<dbReference type="Proteomes" id="UP000887575">
    <property type="component" value="Unassembled WGS sequence"/>
</dbReference>
<keyword evidence="1" id="KW-0472">Membrane</keyword>
<keyword evidence="1" id="KW-0812">Transmembrane</keyword>
<accession>A0AAF3EYF8</accession>
<feature type="signal peptide" evidence="2">
    <location>
        <begin position="1"/>
        <end position="19"/>
    </location>
</feature>
<reference evidence="4" key="1">
    <citation type="submission" date="2024-02" db="UniProtKB">
        <authorList>
            <consortium name="WormBaseParasite"/>
        </authorList>
    </citation>
    <scope>IDENTIFICATION</scope>
</reference>
<name>A0AAF3EYF8_9BILA</name>
<dbReference type="AlphaFoldDB" id="A0AAF3EYF8"/>
<evidence type="ECO:0000313" key="3">
    <source>
        <dbReference type="Proteomes" id="UP000887575"/>
    </source>
</evidence>
<proteinExistence type="predicted"/>
<organism evidence="3 4">
    <name type="scientific">Mesorhabditis belari</name>
    <dbReference type="NCBI Taxonomy" id="2138241"/>
    <lineage>
        <taxon>Eukaryota</taxon>
        <taxon>Metazoa</taxon>
        <taxon>Ecdysozoa</taxon>
        <taxon>Nematoda</taxon>
        <taxon>Chromadorea</taxon>
        <taxon>Rhabditida</taxon>
        <taxon>Rhabditina</taxon>
        <taxon>Rhabditomorpha</taxon>
        <taxon>Rhabditoidea</taxon>
        <taxon>Rhabditidae</taxon>
        <taxon>Mesorhabditinae</taxon>
        <taxon>Mesorhabditis</taxon>
    </lineage>
</organism>
<feature type="transmembrane region" description="Helical" evidence="1">
    <location>
        <begin position="115"/>
        <end position="132"/>
    </location>
</feature>
<keyword evidence="2" id="KW-0732">Signal</keyword>